<evidence type="ECO:0000256" key="5">
    <source>
        <dbReference type="SAM" id="MobiDB-lite"/>
    </source>
</evidence>
<dbReference type="CDD" id="cd06288">
    <property type="entry name" value="PBP1_sucrose_transcription_regulator"/>
    <property type="match status" value="1"/>
</dbReference>
<protein>
    <submittedName>
        <fullName evidence="7">LacI family transcriptional regulator</fullName>
    </submittedName>
</protein>
<gene>
    <name evidence="7" type="ORF">CXG46_17950</name>
</gene>
<dbReference type="SMART" id="SM00354">
    <property type="entry name" value="HTH_LACI"/>
    <property type="match status" value="1"/>
</dbReference>
<feature type="region of interest" description="Disordered" evidence="5">
    <location>
        <begin position="1"/>
        <end position="32"/>
    </location>
</feature>
<keyword evidence="2" id="KW-0805">Transcription regulation</keyword>
<keyword evidence="3" id="KW-0238">DNA-binding</keyword>
<dbReference type="Proteomes" id="UP000233565">
    <property type="component" value="Unassembled WGS sequence"/>
</dbReference>
<sequence>MGVKTRVQNETRCASPDPRARESGGVMTRRRSATLQDVASSAGVSRTTASYILNGRADEMRIAPSTVERVRAVVAKLDYRPNRTARSLRTRRTATVGLISDQIAGQQYGSSMLTGASVAARELQHVVVMGESGGDPELERLLIEEMRERDVDGVVYATRTAQTIRLPEGLRAMRAVLLNCEDPDVRLPSVVPDDESGGRAAAATLLAAGIEDVWVMGEDPVPHATAGPRRMAGIRAELGTRGLDIAGVVPCDWSVTEGFAATSRWLAGGGRAGGLICMNDRLAMGAYQALAEAGLRIPEDISVVSFDGSALASWLRPVLTSVELPFHDLGALAVRRLLDLEDADGTVLLPMAVRVGGSVRGG</sequence>
<dbReference type="Pfam" id="PF00356">
    <property type="entry name" value="LacI"/>
    <property type="match status" value="1"/>
</dbReference>
<keyword evidence="8" id="KW-1185">Reference proteome</keyword>
<evidence type="ECO:0000256" key="4">
    <source>
        <dbReference type="ARBA" id="ARBA00023163"/>
    </source>
</evidence>
<dbReference type="SUPFAM" id="SSF53822">
    <property type="entry name" value="Periplasmic binding protein-like I"/>
    <property type="match status" value="1"/>
</dbReference>
<proteinExistence type="predicted"/>
<accession>A0ABX4QRS0</accession>
<evidence type="ECO:0000256" key="1">
    <source>
        <dbReference type="ARBA" id="ARBA00022491"/>
    </source>
</evidence>
<reference evidence="7 8" key="1">
    <citation type="submission" date="2017-12" db="EMBL/GenBank/DDBJ databases">
        <title>Pharmacopeia of the Arctic Ocean.</title>
        <authorList>
            <person name="Collins E."/>
            <person name="Ducluzeau A.-L."/>
        </authorList>
    </citation>
    <scope>NUCLEOTIDE SEQUENCE [LARGE SCALE GENOMIC DNA]</scope>
    <source>
        <strain evidence="7 8">DSM 23325</strain>
    </source>
</reference>
<evidence type="ECO:0000256" key="2">
    <source>
        <dbReference type="ARBA" id="ARBA00023015"/>
    </source>
</evidence>
<dbReference type="SUPFAM" id="SSF47413">
    <property type="entry name" value="lambda repressor-like DNA-binding domains"/>
    <property type="match status" value="1"/>
</dbReference>
<evidence type="ECO:0000259" key="6">
    <source>
        <dbReference type="PROSITE" id="PS50932"/>
    </source>
</evidence>
<keyword evidence="1" id="KW-0678">Repressor</keyword>
<evidence type="ECO:0000256" key="3">
    <source>
        <dbReference type="ARBA" id="ARBA00023125"/>
    </source>
</evidence>
<dbReference type="InterPro" id="IPR046335">
    <property type="entry name" value="LacI/GalR-like_sensor"/>
</dbReference>
<comment type="caution">
    <text evidence="7">The sequence shown here is derived from an EMBL/GenBank/DDBJ whole genome shotgun (WGS) entry which is preliminary data.</text>
</comment>
<dbReference type="PROSITE" id="PS50932">
    <property type="entry name" value="HTH_LACI_2"/>
    <property type="match status" value="1"/>
</dbReference>
<dbReference type="PANTHER" id="PTHR30146">
    <property type="entry name" value="LACI-RELATED TRANSCRIPTIONAL REPRESSOR"/>
    <property type="match status" value="1"/>
</dbReference>
<dbReference type="Gene3D" id="3.40.50.2300">
    <property type="match status" value="2"/>
</dbReference>
<evidence type="ECO:0000313" key="8">
    <source>
        <dbReference type="Proteomes" id="UP000233565"/>
    </source>
</evidence>
<dbReference type="EMBL" id="PJBV01000035">
    <property type="protein sequence ID" value="PKH37346.1"/>
    <property type="molecule type" value="Genomic_DNA"/>
</dbReference>
<name>A0ABX4QRS0_9ACTN</name>
<dbReference type="PANTHER" id="PTHR30146:SF148">
    <property type="entry name" value="HTH-TYPE TRANSCRIPTIONAL REPRESSOR PURR-RELATED"/>
    <property type="match status" value="1"/>
</dbReference>
<dbReference type="InterPro" id="IPR028082">
    <property type="entry name" value="Peripla_BP_I"/>
</dbReference>
<dbReference type="Gene3D" id="1.10.260.40">
    <property type="entry name" value="lambda repressor-like DNA-binding domains"/>
    <property type="match status" value="1"/>
</dbReference>
<feature type="compositionally biased region" description="Polar residues" evidence="5">
    <location>
        <begin position="1"/>
        <end position="12"/>
    </location>
</feature>
<keyword evidence="4" id="KW-0804">Transcription</keyword>
<dbReference type="PROSITE" id="PS00356">
    <property type="entry name" value="HTH_LACI_1"/>
    <property type="match status" value="1"/>
</dbReference>
<evidence type="ECO:0000313" key="7">
    <source>
        <dbReference type="EMBL" id="PKH37346.1"/>
    </source>
</evidence>
<dbReference type="CDD" id="cd01392">
    <property type="entry name" value="HTH_LacI"/>
    <property type="match status" value="1"/>
</dbReference>
<dbReference type="InterPro" id="IPR010982">
    <property type="entry name" value="Lambda_DNA-bd_dom_sf"/>
</dbReference>
<dbReference type="InterPro" id="IPR000843">
    <property type="entry name" value="HTH_LacI"/>
</dbReference>
<dbReference type="Pfam" id="PF13377">
    <property type="entry name" value="Peripla_BP_3"/>
    <property type="match status" value="1"/>
</dbReference>
<organism evidence="7 8">
    <name type="scientific">Nocardioides alpinus</name>
    <dbReference type="NCBI Taxonomy" id="748909"/>
    <lineage>
        <taxon>Bacteria</taxon>
        <taxon>Bacillati</taxon>
        <taxon>Actinomycetota</taxon>
        <taxon>Actinomycetes</taxon>
        <taxon>Propionibacteriales</taxon>
        <taxon>Nocardioidaceae</taxon>
        <taxon>Nocardioides</taxon>
    </lineage>
</organism>
<feature type="domain" description="HTH lacI-type" evidence="6">
    <location>
        <begin position="33"/>
        <end position="90"/>
    </location>
</feature>